<evidence type="ECO:0000313" key="5">
    <source>
        <dbReference type="EMBL" id="MFC4057929.1"/>
    </source>
</evidence>
<dbReference type="Gene3D" id="1.50.10.10">
    <property type="match status" value="1"/>
</dbReference>
<evidence type="ECO:0000259" key="2">
    <source>
        <dbReference type="Pfam" id="PF14498"/>
    </source>
</evidence>
<feature type="compositionally biased region" description="Low complexity" evidence="1">
    <location>
        <begin position="247"/>
        <end position="258"/>
    </location>
</feature>
<comment type="caution">
    <text evidence="5">The sequence shown here is derived from an EMBL/GenBank/DDBJ whole genome shotgun (WGS) entry which is preliminary data.</text>
</comment>
<dbReference type="PANTHER" id="PTHR31084">
    <property type="entry name" value="ALPHA-L-FUCOSIDASE 2"/>
    <property type="match status" value="1"/>
</dbReference>
<feature type="compositionally biased region" description="Gly residues" evidence="1">
    <location>
        <begin position="554"/>
        <end position="576"/>
    </location>
</feature>
<dbReference type="GO" id="GO:0016787">
    <property type="term" value="F:hydrolase activity"/>
    <property type="evidence" value="ECO:0007669"/>
    <property type="project" value="UniProtKB-KW"/>
</dbReference>
<feature type="region of interest" description="Disordered" evidence="1">
    <location>
        <begin position="237"/>
        <end position="288"/>
    </location>
</feature>
<dbReference type="InterPro" id="IPR012341">
    <property type="entry name" value="6hp_glycosidase-like_sf"/>
</dbReference>
<keyword evidence="6" id="KW-1185">Reference proteome</keyword>
<evidence type="ECO:0000313" key="6">
    <source>
        <dbReference type="Proteomes" id="UP001595850"/>
    </source>
</evidence>
<dbReference type="Proteomes" id="UP001595850">
    <property type="component" value="Unassembled WGS sequence"/>
</dbReference>
<dbReference type="Gene3D" id="2.70.98.50">
    <property type="entry name" value="putative glycoside hydrolase family protein from bacillus halodurans"/>
    <property type="match status" value="1"/>
</dbReference>
<feature type="domain" description="Glycosyl hydrolase family 95 N-terminal" evidence="2">
    <location>
        <begin position="10"/>
        <end position="153"/>
    </location>
</feature>
<dbReference type="Pfam" id="PF22124">
    <property type="entry name" value="Glyco_hydro_95_cat"/>
    <property type="match status" value="1"/>
</dbReference>
<reference evidence="6" key="1">
    <citation type="journal article" date="2019" name="Int. J. Syst. Evol. Microbiol.">
        <title>The Global Catalogue of Microorganisms (GCM) 10K type strain sequencing project: providing services to taxonomists for standard genome sequencing and annotation.</title>
        <authorList>
            <consortium name="The Broad Institute Genomics Platform"/>
            <consortium name="The Broad Institute Genome Sequencing Center for Infectious Disease"/>
            <person name="Wu L."/>
            <person name="Ma J."/>
        </authorList>
    </citation>
    <scope>NUCLEOTIDE SEQUENCE [LARGE SCALE GENOMIC DNA]</scope>
    <source>
        <strain evidence="6">TBRC 4489</strain>
    </source>
</reference>
<dbReference type="SUPFAM" id="SSF48208">
    <property type="entry name" value="Six-hairpin glycosidases"/>
    <property type="match status" value="1"/>
</dbReference>
<dbReference type="RefSeq" id="WP_377286060.1">
    <property type="nucleotide sequence ID" value="NZ_JBHSBM010000011.1"/>
</dbReference>
<dbReference type="InterPro" id="IPR008928">
    <property type="entry name" value="6-hairpin_glycosidase_sf"/>
</dbReference>
<feature type="domain" description="Alpha fucosidase A-like C-terminal" evidence="3">
    <location>
        <begin position="714"/>
        <end position="753"/>
    </location>
</feature>
<evidence type="ECO:0000259" key="3">
    <source>
        <dbReference type="Pfam" id="PF21307"/>
    </source>
</evidence>
<dbReference type="InterPro" id="IPR027414">
    <property type="entry name" value="GH95_N_dom"/>
</dbReference>
<gene>
    <name evidence="5" type="ORF">ACFOWE_06465</name>
</gene>
<keyword evidence="5" id="KW-0378">Hydrolase</keyword>
<feature type="domain" description="Glycosyl hydrolase family 95 catalytic" evidence="4">
    <location>
        <begin position="321"/>
        <end position="703"/>
    </location>
</feature>
<dbReference type="EMBL" id="JBHSBM010000011">
    <property type="protein sequence ID" value="MFC4057929.1"/>
    <property type="molecule type" value="Genomic_DNA"/>
</dbReference>
<protein>
    <submittedName>
        <fullName evidence="5">Glycoside hydrolase N-terminal domain-containing protein</fullName>
    </submittedName>
</protein>
<proteinExistence type="predicted"/>
<dbReference type="Pfam" id="PF21307">
    <property type="entry name" value="Glyco_hydro_95_C"/>
    <property type="match status" value="1"/>
</dbReference>
<sequence>MDHGVVSTGATEDWERALITGNGRQGALVYGGPGELRVTLSHERLFLPVTEPLPPPHTAPVLPELRELLLAGRGREAAARVVGLAAAEHPGYAGTRWIDPLVPAADLVLSTRVPGETRGRCDFATGLVTREHGVLRQEVFASRPADVVVVRHRGAGGLLRLLPPAGEPPVPIRFASATAPGFLVLSADLPECRPGAVTGYTVECRVIGPAREVSGGLAVGEDVLLLVRTVVHGVEAGRGPYPDAPAGPGERLSGSPGSPGRPPSEVPAGSGRPPSEAPAGSGWPPSEVPADFERLLAEHAAAHGELMGRSSLRLPDDARVERLVAAGRYAAVSSAGELPPTLQGVWSGTYDPPWRSGFTLDGNLASAVAGFAPTGTPELVLPVFDLAESMLEDFRLNAARLYGCRGILAPAHASTHGLHNHFGPVWCLTFWTAGAGWLARLYHDHYAHTGDLAFLRERAWPFMAEAALFYEDFLTDGGFVPSYSPENTPAGGDSQAGVNATMDVAVARDLLRNLIRACERLGFEADRWWRLLERLPPYRIAPTGELAEWIGPLRPGGGTAGGGNGGRNAGGSGGAAAGTSAGDGPAEGPADNHAHRHASHLYPLWYERDPAFDDPRLAAAAALAVRRRLAWWRGADSDEMAFGLVQLGLAAAALGMAGEAYEALTLLATRYWREENLVSTHNRDAIFNVDVCGGLPALVAAMLARSSLPGTGYGRVDLLPALPAEWESGEVGGLVVRGGTVERLSWRPGRVEAVVRAWAPLLVTCGAQSARVLPGEALPLTFVGLDAKLIQQLEA</sequence>
<dbReference type="InterPro" id="IPR049053">
    <property type="entry name" value="AFCA-like_C"/>
</dbReference>
<evidence type="ECO:0000259" key="4">
    <source>
        <dbReference type="Pfam" id="PF22124"/>
    </source>
</evidence>
<dbReference type="InterPro" id="IPR054363">
    <property type="entry name" value="GH95_cat"/>
</dbReference>
<feature type="compositionally biased region" description="Low complexity" evidence="1">
    <location>
        <begin position="577"/>
        <end position="586"/>
    </location>
</feature>
<dbReference type="Pfam" id="PF14498">
    <property type="entry name" value="Glyco_hyd_65N_2"/>
    <property type="match status" value="1"/>
</dbReference>
<dbReference type="PANTHER" id="PTHR31084:SF0">
    <property type="entry name" value="ALPHA-L-FUCOSIDASE 2"/>
    <property type="match status" value="1"/>
</dbReference>
<feature type="region of interest" description="Disordered" evidence="1">
    <location>
        <begin position="551"/>
        <end position="594"/>
    </location>
</feature>
<organism evidence="5 6">
    <name type="scientific">Planomonospora corallina</name>
    <dbReference type="NCBI Taxonomy" id="1806052"/>
    <lineage>
        <taxon>Bacteria</taxon>
        <taxon>Bacillati</taxon>
        <taxon>Actinomycetota</taxon>
        <taxon>Actinomycetes</taxon>
        <taxon>Streptosporangiales</taxon>
        <taxon>Streptosporangiaceae</taxon>
        <taxon>Planomonospora</taxon>
    </lineage>
</organism>
<evidence type="ECO:0000256" key="1">
    <source>
        <dbReference type="SAM" id="MobiDB-lite"/>
    </source>
</evidence>
<name>A0ABV8I191_9ACTN</name>
<accession>A0ABV8I191</accession>